<gene>
    <name evidence="1" type="ORF">M8818_007195</name>
</gene>
<accession>A0ACC3S496</accession>
<dbReference type="Proteomes" id="UP001320706">
    <property type="component" value="Unassembled WGS sequence"/>
</dbReference>
<reference evidence="1" key="1">
    <citation type="submission" date="2024-02" db="EMBL/GenBank/DDBJ databases">
        <title>Metagenome Assembled Genome of Zalaria obscura JY119.</title>
        <authorList>
            <person name="Vighnesh L."/>
            <person name="Jagadeeshwari U."/>
            <person name="Venkata Ramana C."/>
            <person name="Sasikala C."/>
        </authorList>
    </citation>
    <scope>NUCLEOTIDE SEQUENCE</scope>
    <source>
        <strain evidence="1">JY119</strain>
    </source>
</reference>
<dbReference type="EMBL" id="JAMKPW020000042">
    <property type="protein sequence ID" value="KAK8196043.1"/>
    <property type="molecule type" value="Genomic_DNA"/>
</dbReference>
<organism evidence="1 2">
    <name type="scientific">Zalaria obscura</name>
    <dbReference type="NCBI Taxonomy" id="2024903"/>
    <lineage>
        <taxon>Eukaryota</taxon>
        <taxon>Fungi</taxon>
        <taxon>Dikarya</taxon>
        <taxon>Ascomycota</taxon>
        <taxon>Pezizomycotina</taxon>
        <taxon>Dothideomycetes</taxon>
        <taxon>Dothideomycetidae</taxon>
        <taxon>Dothideales</taxon>
        <taxon>Zalariaceae</taxon>
        <taxon>Zalaria</taxon>
    </lineage>
</organism>
<name>A0ACC3S496_9PEZI</name>
<evidence type="ECO:0000313" key="2">
    <source>
        <dbReference type="Proteomes" id="UP001320706"/>
    </source>
</evidence>
<sequence>MSWLWGSGNNDPSKDDPTKNLDPSLKEFLNKESHSKPTSTPSTTASAPPSTDGAPNEYRSKIGLNPPAQPSTNSDKPAVPAESLYQDGRYADIWKTYKPLSEIESTMKTDQERMFDVVDAYNDRRAQIASTIDVPPSATSASRCCNSYKEAPAARQELLAIPARISPMNAFEHIGACIETRPL</sequence>
<evidence type="ECO:0000313" key="1">
    <source>
        <dbReference type="EMBL" id="KAK8196043.1"/>
    </source>
</evidence>
<protein>
    <submittedName>
        <fullName evidence="1">Uncharacterized protein</fullName>
    </submittedName>
</protein>
<proteinExistence type="predicted"/>
<comment type="caution">
    <text evidence="1">The sequence shown here is derived from an EMBL/GenBank/DDBJ whole genome shotgun (WGS) entry which is preliminary data.</text>
</comment>
<keyword evidence="2" id="KW-1185">Reference proteome</keyword>